<dbReference type="STRING" id="1314781.A0A165KTB1"/>
<dbReference type="InParanoid" id="A0A165KTB1"/>
<sequence>MDLLPPLKHISDDIQPLEGSSDDLVPTLVPSNFPSLFRGGANGRRYTPTHEGMCGALLVLHNNSDGFGQNIETEGPGSSLNGAIGCASSAAASLHRRHPHLLDHVV</sequence>
<dbReference type="AlphaFoldDB" id="A0A165KTB1"/>
<dbReference type="OrthoDB" id="2537245at2759"/>
<evidence type="ECO:0000313" key="1">
    <source>
        <dbReference type="EMBL" id="KZV96852.1"/>
    </source>
</evidence>
<reference evidence="1 2" key="1">
    <citation type="journal article" date="2016" name="Mol. Biol. Evol.">
        <title>Comparative Genomics of Early-Diverging Mushroom-Forming Fungi Provides Insights into the Origins of Lignocellulose Decay Capabilities.</title>
        <authorList>
            <person name="Nagy L.G."/>
            <person name="Riley R."/>
            <person name="Tritt A."/>
            <person name="Adam C."/>
            <person name="Daum C."/>
            <person name="Floudas D."/>
            <person name="Sun H."/>
            <person name="Yadav J.S."/>
            <person name="Pangilinan J."/>
            <person name="Larsson K.H."/>
            <person name="Matsuura K."/>
            <person name="Barry K."/>
            <person name="Labutti K."/>
            <person name="Kuo R."/>
            <person name="Ohm R.A."/>
            <person name="Bhattacharya S.S."/>
            <person name="Shirouzu T."/>
            <person name="Yoshinaga Y."/>
            <person name="Martin F.M."/>
            <person name="Grigoriev I.V."/>
            <person name="Hibbett D.S."/>
        </authorList>
    </citation>
    <scope>NUCLEOTIDE SEQUENCE [LARGE SCALE GENOMIC DNA]</scope>
    <source>
        <strain evidence="1 2">HHB12029</strain>
    </source>
</reference>
<accession>A0A165KTB1</accession>
<organism evidence="1 2">
    <name type="scientific">Exidia glandulosa HHB12029</name>
    <dbReference type="NCBI Taxonomy" id="1314781"/>
    <lineage>
        <taxon>Eukaryota</taxon>
        <taxon>Fungi</taxon>
        <taxon>Dikarya</taxon>
        <taxon>Basidiomycota</taxon>
        <taxon>Agaricomycotina</taxon>
        <taxon>Agaricomycetes</taxon>
        <taxon>Auriculariales</taxon>
        <taxon>Exidiaceae</taxon>
        <taxon>Exidia</taxon>
    </lineage>
</organism>
<dbReference type="EMBL" id="KV425937">
    <property type="protein sequence ID" value="KZV96852.1"/>
    <property type="molecule type" value="Genomic_DNA"/>
</dbReference>
<gene>
    <name evidence="1" type="ORF">EXIGLDRAFT_399843</name>
</gene>
<proteinExistence type="predicted"/>
<name>A0A165KTB1_EXIGL</name>
<keyword evidence="2" id="KW-1185">Reference proteome</keyword>
<evidence type="ECO:0000313" key="2">
    <source>
        <dbReference type="Proteomes" id="UP000077266"/>
    </source>
</evidence>
<dbReference type="Proteomes" id="UP000077266">
    <property type="component" value="Unassembled WGS sequence"/>
</dbReference>
<protein>
    <submittedName>
        <fullName evidence="1">Uncharacterized protein</fullName>
    </submittedName>
</protein>